<sequence length="607" mass="69404">METSVRSLDIAQEATMSAVALNNKVVSMRPVVRRAKLFVTRRIIRHIKKLENKKGTPEQVEKNKRKAERLIEEVKIIRHVKPDKVSKYSLSNTDKFDDVCKQAGTSLETRAMCRLSLNPVLQKVVTEFREQHYDWKSLVAYLLTKETGRKYKIKKRGKNQKIVSTNITASEALLQTYLDTKLGKEVSSNIQSSSTLTQVKGTKTISDKVESEDFEKDQSKFSESSEHSDQENSESEHSFVMDSGNGSEGSDVDSHELKENPRNVEQTKPITSHSKNSSPESSSLPATKDKLIARKVWHQEEMRKKTINPSINSLQESSSLPATEDGLIARKVWHQEEIRKKTINPNINSLQESSSLPVTKGEMVVKRIDVNHLDWDNSVKKKSELPSFLLQNPVKESKDKKILKDSFFAASDDDHDSERDEEDINNSGDEEEEHHDDNTTTEKKISKSHVRKQGEKSSLWSGKRAFESTFVGSLSDKKSDARQNFSFKEKRLQNRFQGFEKDFRQNSARSWDSSKGRPQGKWNASDSRPVSKTFSKFSAQQGKWPHQDFQRNFQPKSVNGQSFSGRVKSAKADEKEVLHPSWQASKIKKEQEKIHQFQGKKIKFDDD</sequence>
<feature type="compositionally biased region" description="Basic and acidic residues" evidence="1">
    <location>
        <begin position="435"/>
        <end position="445"/>
    </location>
</feature>
<dbReference type="EMBL" id="JBJQND010000009">
    <property type="protein sequence ID" value="KAL3865985.1"/>
    <property type="molecule type" value="Genomic_DNA"/>
</dbReference>
<evidence type="ECO:0000256" key="1">
    <source>
        <dbReference type="SAM" id="MobiDB-lite"/>
    </source>
</evidence>
<keyword evidence="3" id="KW-1185">Reference proteome</keyword>
<feature type="region of interest" description="Disordered" evidence="1">
    <location>
        <begin position="188"/>
        <end position="288"/>
    </location>
</feature>
<evidence type="ECO:0000313" key="3">
    <source>
        <dbReference type="Proteomes" id="UP001634394"/>
    </source>
</evidence>
<evidence type="ECO:0000313" key="2">
    <source>
        <dbReference type="EMBL" id="KAL3865985.1"/>
    </source>
</evidence>
<feature type="region of interest" description="Disordered" evidence="1">
    <location>
        <begin position="408"/>
        <end position="459"/>
    </location>
</feature>
<feature type="compositionally biased region" description="Acidic residues" evidence="1">
    <location>
        <begin position="411"/>
        <end position="434"/>
    </location>
</feature>
<comment type="caution">
    <text evidence="2">The sequence shown here is derived from an EMBL/GenBank/DDBJ whole genome shotgun (WGS) entry which is preliminary data.</text>
</comment>
<name>A0ABD3VWL1_SINWO</name>
<feature type="compositionally biased region" description="Basic and acidic residues" evidence="1">
    <location>
        <begin position="252"/>
        <end position="262"/>
    </location>
</feature>
<feature type="compositionally biased region" description="Polar residues" evidence="1">
    <location>
        <begin position="188"/>
        <end position="204"/>
    </location>
</feature>
<gene>
    <name evidence="2" type="ORF">ACJMK2_043326</name>
</gene>
<feature type="compositionally biased region" description="Polar residues" evidence="1">
    <location>
        <begin position="550"/>
        <end position="564"/>
    </location>
</feature>
<feature type="compositionally biased region" description="Low complexity" evidence="1">
    <location>
        <begin position="272"/>
        <end position="283"/>
    </location>
</feature>
<dbReference type="Proteomes" id="UP001634394">
    <property type="component" value="Unassembled WGS sequence"/>
</dbReference>
<evidence type="ECO:0008006" key="4">
    <source>
        <dbReference type="Google" id="ProtNLM"/>
    </source>
</evidence>
<feature type="compositionally biased region" description="Basic and acidic residues" evidence="1">
    <location>
        <begin position="205"/>
        <end position="239"/>
    </location>
</feature>
<dbReference type="PANTHER" id="PTHR23325:SF1">
    <property type="entry name" value="SERUM RESPONSE FACTOR-BINDING PROTEIN 1"/>
    <property type="match status" value="1"/>
</dbReference>
<proteinExistence type="predicted"/>
<feature type="region of interest" description="Disordered" evidence="1">
    <location>
        <begin position="497"/>
        <end position="607"/>
    </location>
</feature>
<feature type="compositionally biased region" description="Polar residues" evidence="1">
    <location>
        <begin position="522"/>
        <end position="541"/>
    </location>
</feature>
<protein>
    <recommendedName>
        <fullName evidence="4">Serum response factor-binding protein 1</fullName>
    </recommendedName>
</protein>
<dbReference type="EMBL" id="JBJQND010000009">
    <property type="protein sequence ID" value="KAL3865984.1"/>
    <property type="molecule type" value="Genomic_DNA"/>
</dbReference>
<dbReference type="InterPro" id="IPR037393">
    <property type="entry name" value="Bud22/SRFB1"/>
</dbReference>
<organism evidence="2 3">
    <name type="scientific">Sinanodonta woodiana</name>
    <name type="common">Chinese pond mussel</name>
    <name type="synonym">Anodonta woodiana</name>
    <dbReference type="NCBI Taxonomy" id="1069815"/>
    <lineage>
        <taxon>Eukaryota</taxon>
        <taxon>Metazoa</taxon>
        <taxon>Spiralia</taxon>
        <taxon>Lophotrochozoa</taxon>
        <taxon>Mollusca</taxon>
        <taxon>Bivalvia</taxon>
        <taxon>Autobranchia</taxon>
        <taxon>Heteroconchia</taxon>
        <taxon>Palaeoheterodonta</taxon>
        <taxon>Unionida</taxon>
        <taxon>Unionoidea</taxon>
        <taxon>Unionidae</taxon>
        <taxon>Unioninae</taxon>
        <taxon>Sinanodonta</taxon>
    </lineage>
</organism>
<dbReference type="PANTHER" id="PTHR23325">
    <property type="entry name" value="SERUM RESPONSE FACTOR-BINDING"/>
    <property type="match status" value="1"/>
</dbReference>
<dbReference type="AlphaFoldDB" id="A0ABD3VWL1"/>
<reference evidence="2 3" key="1">
    <citation type="submission" date="2024-11" db="EMBL/GenBank/DDBJ databases">
        <title>Chromosome-level genome assembly of the freshwater bivalve Anodonta woodiana.</title>
        <authorList>
            <person name="Chen X."/>
        </authorList>
    </citation>
    <scope>NUCLEOTIDE SEQUENCE [LARGE SCALE GENOMIC DNA]</scope>
    <source>
        <strain evidence="2">MN2024</strain>
        <tissue evidence="2">Gills</tissue>
    </source>
</reference>
<accession>A0ABD3VWL1</accession>